<feature type="region of interest" description="Disordered" evidence="1">
    <location>
        <begin position="459"/>
        <end position="492"/>
    </location>
</feature>
<name>A0A6A6Q0Z4_9PEZI</name>
<feature type="compositionally biased region" description="Basic and acidic residues" evidence="1">
    <location>
        <begin position="410"/>
        <end position="421"/>
    </location>
</feature>
<proteinExistence type="predicted"/>
<dbReference type="RefSeq" id="XP_033592218.1">
    <property type="nucleotide sequence ID" value="XM_033736812.1"/>
</dbReference>
<sequence length="492" mass="54528">MNPSMPMTLAFRPKRTHPGPIEEEEPTLKKQRLETALQTSQAADEAIEKRKHESNYADAARAVDTKPSMQATRVQHDVDGEKIQANTLCWTVFKNSPTQHLLACGHVIDTMIPICCGTRCMLPPGVVVKAEGPAIECMTEKCQNVMKGIQLREARRKNVSIFMPKKKRTSLQRACKPEANVVVDPTDASDMFVKAAEETPEQQRRKARLQANRIIDGTEKLKVGPSRKAADSPFFTLPDREMHADKDKGEKIDPFHASFPEAPVDPQQPDLETEGTRTAAGSKLRTDSDAFACDACHFAVYDFAHHCKTCTDRDFCSSCWPESKCYGRGHDFTVIIIDDVAKQAKALKICRSKESMEGTAEESAESREVKKPVASLADLRKLTRKVAETKKISLVMYGTRQQVKKRLEEARTRGDHERFTRDFPTTAPPSVNPIDLASSSSRLPKAGLGLRRKAAIGDLAGASKLHGNEKKVGLSLEGGKRGNEDTEMMDAE</sequence>
<gene>
    <name evidence="2" type="ORF">BDY17DRAFT_322477</name>
</gene>
<evidence type="ECO:0000256" key="1">
    <source>
        <dbReference type="SAM" id="MobiDB-lite"/>
    </source>
</evidence>
<feature type="region of interest" description="Disordered" evidence="1">
    <location>
        <begin position="1"/>
        <end position="29"/>
    </location>
</feature>
<organism evidence="2 3">
    <name type="scientific">Neohortaea acidophila</name>
    <dbReference type="NCBI Taxonomy" id="245834"/>
    <lineage>
        <taxon>Eukaryota</taxon>
        <taxon>Fungi</taxon>
        <taxon>Dikarya</taxon>
        <taxon>Ascomycota</taxon>
        <taxon>Pezizomycotina</taxon>
        <taxon>Dothideomycetes</taxon>
        <taxon>Dothideomycetidae</taxon>
        <taxon>Mycosphaerellales</taxon>
        <taxon>Teratosphaeriaceae</taxon>
        <taxon>Neohortaea</taxon>
    </lineage>
</organism>
<feature type="region of interest" description="Disordered" evidence="1">
    <location>
        <begin position="410"/>
        <end position="438"/>
    </location>
</feature>
<evidence type="ECO:0000313" key="2">
    <source>
        <dbReference type="EMBL" id="KAF2485649.1"/>
    </source>
</evidence>
<keyword evidence="3" id="KW-1185">Reference proteome</keyword>
<evidence type="ECO:0008006" key="4">
    <source>
        <dbReference type="Google" id="ProtNLM"/>
    </source>
</evidence>
<feature type="compositionally biased region" description="Basic and acidic residues" evidence="1">
    <location>
        <begin position="238"/>
        <end position="254"/>
    </location>
</feature>
<accession>A0A6A6Q0Z4</accession>
<evidence type="ECO:0000313" key="3">
    <source>
        <dbReference type="Proteomes" id="UP000799767"/>
    </source>
</evidence>
<dbReference type="EMBL" id="MU001633">
    <property type="protein sequence ID" value="KAF2485649.1"/>
    <property type="molecule type" value="Genomic_DNA"/>
</dbReference>
<reference evidence="2" key="1">
    <citation type="journal article" date="2020" name="Stud. Mycol.">
        <title>101 Dothideomycetes genomes: a test case for predicting lifestyles and emergence of pathogens.</title>
        <authorList>
            <person name="Haridas S."/>
            <person name="Albert R."/>
            <person name="Binder M."/>
            <person name="Bloem J."/>
            <person name="Labutti K."/>
            <person name="Salamov A."/>
            <person name="Andreopoulos B."/>
            <person name="Baker S."/>
            <person name="Barry K."/>
            <person name="Bills G."/>
            <person name="Bluhm B."/>
            <person name="Cannon C."/>
            <person name="Castanera R."/>
            <person name="Culley D."/>
            <person name="Daum C."/>
            <person name="Ezra D."/>
            <person name="Gonzalez J."/>
            <person name="Henrissat B."/>
            <person name="Kuo A."/>
            <person name="Liang C."/>
            <person name="Lipzen A."/>
            <person name="Lutzoni F."/>
            <person name="Magnuson J."/>
            <person name="Mondo S."/>
            <person name="Nolan M."/>
            <person name="Ohm R."/>
            <person name="Pangilinan J."/>
            <person name="Park H.-J."/>
            <person name="Ramirez L."/>
            <person name="Alfaro M."/>
            <person name="Sun H."/>
            <person name="Tritt A."/>
            <person name="Yoshinaga Y."/>
            <person name="Zwiers L.-H."/>
            <person name="Turgeon B."/>
            <person name="Goodwin S."/>
            <person name="Spatafora J."/>
            <person name="Crous P."/>
            <person name="Grigoriev I."/>
        </authorList>
    </citation>
    <scope>NUCLEOTIDE SEQUENCE</scope>
    <source>
        <strain evidence="2">CBS 113389</strain>
    </source>
</reference>
<dbReference type="AlphaFoldDB" id="A0A6A6Q0Z4"/>
<protein>
    <recommendedName>
        <fullName evidence="4">ZZ-type domain-containing protein</fullName>
    </recommendedName>
</protein>
<dbReference type="Proteomes" id="UP000799767">
    <property type="component" value="Unassembled WGS sequence"/>
</dbReference>
<feature type="region of interest" description="Disordered" evidence="1">
    <location>
        <begin position="212"/>
        <end position="276"/>
    </location>
</feature>
<feature type="compositionally biased region" description="Basic and acidic residues" evidence="1">
    <location>
        <begin position="466"/>
        <end position="484"/>
    </location>
</feature>
<dbReference type="GeneID" id="54477814"/>
<dbReference type="SUPFAM" id="SSF57850">
    <property type="entry name" value="RING/U-box"/>
    <property type="match status" value="1"/>
</dbReference>